<evidence type="ECO:0000259" key="1">
    <source>
        <dbReference type="Pfam" id="PF13088"/>
    </source>
</evidence>
<feature type="domain" description="Sialidase" evidence="1">
    <location>
        <begin position="68"/>
        <end position="247"/>
    </location>
</feature>
<dbReference type="Pfam" id="PF13088">
    <property type="entry name" value="BNR_2"/>
    <property type="match status" value="1"/>
</dbReference>
<dbReference type="InterPro" id="IPR011040">
    <property type="entry name" value="Sialidase"/>
</dbReference>
<name>A0A316E052_9BACT</name>
<evidence type="ECO:0000313" key="2">
    <source>
        <dbReference type="EMBL" id="PWK23366.1"/>
    </source>
</evidence>
<dbReference type="EMBL" id="QGGO01000017">
    <property type="protein sequence ID" value="PWK23366.1"/>
    <property type="molecule type" value="Genomic_DNA"/>
</dbReference>
<accession>A0A316E052</accession>
<dbReference type="Gene3D" id="2.120.10.10">
    <property type="match status" value="1"/>
</dbReference>
<dbReference type="RefSeq" id="WP_109743885.1">
    <property type="nucleotide sequence ID" value="NZ_QGGO01000017.1"/>
</dbReference>
<dbReference type="InterPro" id="IPR036278">
    <property type="entry name" value="Sialidase_sf"/>
</dbReference>
<dbReference type="OrthoDB" id="9764969at2"/>
<dbReference type="Proteomes" id="UP000245489">
    <property type="component" value="Unassembled WGS sequence"/>
</dbReference>
<dbReference type="SUPFAM" id="SSF50939">
    <property type="entry name" value="Sialidases"/>
    <property type="match status" value="1"/>
</dbReference>
<sequence length="395" mass="44106">MKYLIITVLSVLLGLEQSNKITQISDSQNVGVTPRFTKDVNGNPVLSWVEKEGDKVNRFFFAILKDGGATFSEKIMVKVPETISTHAEGMPKIAFKKNGEIIASFEMSKPTPTERFAGNLYYVVSKDNGKTWTEPQTVHTDVTAGKSHSFNDITTLPDGQVGFVWLDEKLGKYTGRSVKFRQTLSDGTLSPEVVVDSNACQCCRTNLFVDADKNLHILYRDMLVDGSRDISHVISKDGGKSFTDAKVIFDDKWKVNACPHTGPSITQVGKDLYTTWFTGKENEAGVRLTKLGSGKLIDNIQTNRAKHPQISNLNDNLVLVWEQSMQKDDTFFTKIGLKIFGKDRLKQEWLTPDGMVCNYPVVMAVGEDLLIAYEQKKDIQSNSTIIFQRISTVAK</sequence>
<reference evidence="2 3" key="1">
    <citation type="submission" date="2018-05" db="EMBL/GenBank/DDBJ databases">
        <title>Genomic Encyclopedia of Archaeal and Bacterial Type Strains, Phase II (KMG-II): from individual species to whole genera.</title>
        <authorList>
            <person name="Goeker M."/>
        </authorList>
    </citation>
    <scope>NUCLEOTIDE SEQUENCE [LARGE SCALE GENOMIC DNA]</scope>
    <source>
        <strain evidence="2 3">DSM 22214</strain>
    </source>
</reference>
<protein>
    <submittedName>
        <fullName evidence="2">BNR repeat protein</fullName>
    </submittedName>
</protein>
<gene>
    <name evidence="2" type="ORF">LV89_03183</name>
</gene>
<evidence type="ECO:0000313" key="3">
    <source>
        <dbReference type="Proteomes" id="UP000245489"/>
    </source>
</evidence>
<dbReference type="CDD" id="cd15482">
    <property type="entry name" value="Sialidase_non-viral"/>
    <property type="match status" value="1"/>
</dbReference>
<keyword evidence="3" id="KW-1185">Reference proteome</keyword>
<proteinExistence type="predicted"/>
<organism evidence="2 3">
    <name type="scientific">Arcicella aurantiaca</name>
    <dbReference type="NCBI Taxonomy" id="591202"/>
    <lineage>
        <taxon>Bacteria</taxon>
        <taxon>Pseudomonadati</taxon>
        <taxon>Bacteroidota</taxon>
        <taxon>Cytophagia</taxon>
        <taxon>Cytophagales</taxon>
        <taxon>Flectobacillaceae</taxon>
        <taxon>Arcicella</taxon>
    </lineage>
</organism>
<dbReference type="AlphaFoldDB" id="A0A316E052"/>
<comment type="caution">
    <text evidence="2">The sequence shown here is derived from an EMBL/GenBank/DDBJ whole genome shotgun (WGS) entry which is preliminary data.</text>
</comment>